<organism evidence="1">
    <name type="scientific">candidate division WOR-3 bacterium</name>
    <dbReference type="NCBI Taxonomy" id="2052148"/>
    <lineage>
        <taxon>Bacteria</taxon>
        <taxon>Bacteria division WOR-3</taxon>
    </lineage>
</organism>
<accession>A0A7C4Y4D6</accession>
<protein>
    <submittedName>
        <fullName evidence="1">Uncharacterized protein</fullName>
    </submittedName>
</protein>
<dbReference type="EMBL" id="DTHG01000026">
    <property type="protein sequence ID" value="HGW91321.1"/>
    <property type="molecule type" value="Genomic_DNA"/>
</dbReference>
<evidence type="ECO:0000313" key="1">
    <source>
        <dbReference type="EMBL" id="HGW91321.1"/>
    </source>
</evidence>
<reference evidence="1" key="1">
    <citation type="journal article" date="2020" name="mSystems">
        <title>Genome- and Community-Level Interaction Insights into Carbon Utilization and Element Cycling Functions of Hydrothermarchaeota in Hydrothermal Sediment.</title>
        <authorList>
            <person name="Zhou Z."/>
            <person name="Liu Y."/>
            <person name="Xu W."/>
            <person name="Pan J."/>
            <person name="Luo Z.H."/>
            <person name="Li M."/>
        </authorList>
    </citation>
    <scope>NUCLEOTIDE SEQUENCE [LARGE SCALE GENOMIC DNA]</scope>
    <source>
        <strain evidence="1">SpSt-780</strain>
    </source>
</reference>
<comment type="caution">
    <text evidence="1">The sequence shown here is derived from an EMBL/GenBank/DDBJ whole genome shotgun (WGS) entry which is preliminary data.</text>
</comment>
<gene>
    <name evidence="1" type="ORF">ENV67_02115</name>
</gene>
<name>A0A7C4Y4D6_UNCW3</name>
<dbReference type="AlphaFoldDB" id="A0A7C4Y4D6"/>
<sequence>MEQFGIKCENCGKLATINVQKVWIKWKYNRKTGKYSKKPELLYDDIDSATGNENLHFCEKCFQKWRNGEI</sequence>
<proteinExistence type="predicted"/>